<feature type="compositionally biased region" description="Polar residues" evidence="2">
    <location>
        <begin position="1542"/>
        <end position="1551"/>
    </location>
</feature>
<feature type="region of interest" description="Disordered" evidence="2">
    <location>
        <begin position="142"/>
        <end position="170"/>
    </location>
</feature>
<feature type="compositionally biased region" description="Basic and acidic residues" evidence="2">
    <location>
        <begin position="1674"/>
        <end position="1691"/>
    </location>
</feature>
<feature type="coiled-coil region" evidence="1">
    <location>
        <begin position="187"/>
        <end position="245"/>
    </location>
</feature>
<feature type="compositionally biased region" description="Basic and acidic residues" evidence="2">
    <location>
        <begin position="1576"/>
        <end position="1585"/>
    </location>
</feature>
<feature type="region of interest" description="Disordered" evidence="2">
    <location>
        <begin position="1322"/>
        <end position="1458"/>
    </location>
</feature>
<feature type="compositionally biased region" description="Basic and acidic residues" evidence="2">
    <location>
        <begin position="1770"/>
        <end position="1792"/>
    </location>
</feature>
<accession>A0A843WHF3</accession>
<sequence>MATEGVAAEVAPEKPVQEETGAAPLKLEKELSGNLTDSSVSEIDDKKVDLSDGTKIGDVVNIDCGALIRTANQSISEDPSGDSKSVQSIYLGNSGCSEGEDFTKSPLNIQVSLDEKISKCLNAGLDEGKPFEIGKEMVKSDTSCQNDNIGKMEKKDESTEREHYSEANEKDTCDATLARQRTGEWSSEREKEAKVQYEEALELASKQRIMGNNVEEVPPLAVKGLDCLNLQKEELGNEIAFSKDNPEVEACNNLEVFEINIEASNRHIDQKCEKVVHESAFTAERLVKDEEKKLEAYSYVESEGIGHTVSETAKDEYDTAQENEAEVHTSIFNPPTLQESPSNTHKDELCSYETDKASDMDQKKNVNILAHDIAMKKKHEDCSLLDDGTEEKNTVSDVKEKNKKSDELQEEQNASENISDSMASHVANRPSVEKKKKDTEEETIQMDGAIQQTGTGEEGTNNGFKLNIFLCANDETTITKVDSKDEKIGDGLNLVSENKQPETIEANDKILKSDKDAGEGIQNVHHFVSKTEGHLHNSQCSTEVALQNDEGQKVEVKELSESLPDERIVASTAMSKTKDETTIDRTTLTADTPDETDQCDEIVDELQSTSQGREENEFVTVIHLTEVEHERAQEVSSTSCKEVDVSTVEEKKKQSSSDIELYAQDISKTDKELDMETDKSQDRDLSEDHKLEDRNIIKSIDPERTKENTSVQGGETAESQEQSCDKNQEIITLDHDILNENTTDAIEFDTSSSAESTGEKCFLDKHQENEKTEAIPKIIHKKDKFYKEKDINEVDSMVDECKNLQGSDSHSEESLKQTGADCEPSRTETQQDVGLNNIRSSARERVNEGVPKSNTERCKDTEEANLVACEQKDGDDQKHDNHPKTMSLGDEAAEEHTYTEKEHIYNYKQPSCSKQEEETGSDKHREETGELMTGCQESSKIENLGEQTKNIHAKEEMRYDWTIIEESKKANDLTEEDKTQEDDPDRSNALLPITYESVRKTMEEEEDIMQKKVPGSDTQEAIHETTNTNMTIGTGCENDAKSPVQPQPTFERTEEDESISDGPLKEQSEPETDQEASSTVSKYVGRITDEDAQKKASPETELCAQDTSEDDREVTVQDDEISVPSEHLPFNEDITTLVGDEVLKVATDRKFETSVQSPEDECLLNESQEKEKVAATSEMIQEEDKSHKVMNLYEVDSHEKKCNMLPKDPQAEESSENIGPDYEQFQTDTQEDCELTIIESSERRALKSNAEHKEHIEGKDEGNSKADILIDETDRQMLDNHQEHLSLGDDAAGGGMYTEREHIYKEPKCSEVLEIISQECKGEGDKLEEEAGKQTLNNHERSKQDNSSEETKNSLTEDTKEVTVPKQDNKRADDVKVTNEGPMDDSNAHLNVTNESVEEVVKQTLNHQESAKQDNLSEETKNALTEDTKEDTVSEPENKETEDLKETYEKHMDDSNADLSVTNELVEKAVKQTLDNQESSKHDNWSEEAKNALTEETKEVKVPEMTKRTDNLKETNEEYTEVSNAHLSVTNESVEEAVKETLGNQESSKQDNLSEETKTALTKETKEVSVPNQENNRTDDLKETNEEYMDESDAHLSVTDELVEEAVKQTLDHPESSKEDKLSEKTKKEFTEDTKEVTDPEQENKRTDDIKLTNVKHMDGSSAHLNVTDEQVEEEGKQTLDNKESSKKDILSEETQNALIEETKVVTVSEQENKRTDDLMETKEEHTDESDDPLSVTNELDEEAIKQTLDNQESSKQGKLSEETQNVLPEETKEVTDPEQETKRTDDLKETNEEYTDESIAHLSVTDELVEEAVKQTLDNQESSEQDNLSRETKNALTEETKEVTVPVQENKSTDDLKEANEVHMDERDAHLDVTNELVGEAVKQTLNNQESSKQVNLSEETENELIEESKEVTVPKQQNMSTDDLKETNVHTDERNTHLNATDELVREAVKQTLDNQENCKQDNLSEETDDAPIEETKEVIVPKQENKRTDDIKVTIEEHMDGNNAHLNVINELVEVAGKQALDNQETSKQDNLSGETKNAHTEQTNVVIIPEQENKGTSDLKETNEEHMDLSTAHLCVTDELVEEADKQTLDNEENSKQDILCEETKNTFTEESKEVTVPEQKHKGIDDLKETNEEHTDEGNFVTDELLEEAIKQTPNNQESSKQDNLSEETKNALTKETKEVTASEQEVGDMKSNFTELQFLFIVFHSLLLKARTLTQNLNIELRKSSTYRSETSMDFQYGTKPQHPP</sequence>
<feature type="compositionally biased region" description="Basic and acidic residues" evidence="2">
    <location>
        <begin position="667"/>
        <end position="707"/>
    </location>
</feature>
<protein>
    <submittedName>
        <fullName evidence="3">Uncharacterized protein</fullName>
    </submittedName>
</protein>
<feature type="compositionally biased region" description="Basic and acidic residues" evidence="2">
    <location>
        <begin position="1272"/>
        <end position="1287"/>
    </location>
</feature>
<feature type="compositionally biased region" description="Basic and acidic residues" evidence="2">
    <location>
        <begin position="150"/>
        <end position="170"/>
    </location>
</feature>
<reference evidence="3" key="1">
    <citation type="submission" date="2017-07" db="EMBL/GenBank/DDBJ databases">
        <title>Taro Niue Genome Assembly and Annotation.</title>
        <authorList>
            <person name="Atibalentja N."/>
            <person name="Keating K."/>
            <person name="Fields C.J."/>
        </authorList>
    </citation>
    <scope>NUCLEOTIDE SEQUENCE</scope>
    <source>
        <strain evidence="3">Niue_2</strain>
        <tissue evidence="3">Leaf</tissue>
    </source>
</reference>
<feature type="region of interest" description="Disordered" evidence="2">
    <location>
        <begin position="1243"/>
        <end position="1293"/>
    </location>
</feature>
<feature type="compositionally biased region" description="Basic and acidic residues" evidence="2">
    <location>
        <begin position="1087"/>
        <end position="1098"/>
    </location>
</feature>
<feature type="compositionally biased region" description="Basic and acidic residues" evidence="2">
    <location>
        <begin position="390"/>
        <end position="407"/>
    </location>
</feature>
<feature type="compositionally biased region" description="Basic and acidic residues" evidence="2">
    <location>
        <begin position="914"/>
        <end position="928"/>
    </location>
</feature>
<dbReference type="OrthoDB" id="7493206at2759"/>
<feature type="compositionally biased region" description="Basic and acidic residues" evidence="2">
    <location>
        <begin position="1828"/>
        <end position="1843"/>
    </location>
</feature>
<keyword evidence="1" id="KW-0175">Coiled coil</keyword>
<evidence type="ECO:0000313" key="4">
    <source>
        <dbReference type="Proteomes" id="UP000652761"/>
    </source>
</evidence>
<feature type="compositionally biased region" description="Basic and acidic residues" evidence="2">
    <location>
        <begin position="344"/>
        <end position="363"/>
    </location>
</feature>
<feature type="compositionally biased region" description="Basic and acidic residues" evidence="2">
    <location>
        <begin position="641"/>
        <end position="655"/>
    </location>
</feature>
<feature type="compositionally biased region" description="Basic and acidic residues" evidence="2">
    <location>
        <begin position="1711"/>
        <end position="1726"/>
    </location>
</feature>
<feature type="compositionally biased region" description="Basic and acidic residues" evidence="2">
    <location>
        <begin position="2106"/>
        <end position="2142"/>
    </location>
</feature>
<feature type="compositionally biased region" description="Basic and acidic residues" evidence="2">
    <location>
        <begin position="1418"/>
        <end position="1454"/>
    </location>
</feature>
<feature type="region of interest" description="Disordered" evidence="2">
    <location>
        <begin position="380"/>
        <end position="460"/>
    </location>
</feature>
<name>A0A843WHF3_COLES</name>
<feature type="compositionally biased region" description="Basic and acidic residues" evidence="2">
    <location>
        <begin position="1478"/>
        <end position="1516"/>
    </location>
</feature>
<feature type="region of interest" description="Disordered" evidence="2">
    <location>
        <begin position="1156"/>
        <end position="1187"/>
    </location>
</feature>
<feature type="region of interest" description="Disordered" evidence="2">
    <location>
        <begin position="1"/>
        <end position="25"/>
    </location>
</feature>
<feature type="region of interest" description="Disordered" evidence="2">
    <location>
        <begin position="802"/>
        <end position="949"/>
    </location>
</feature>
<gene>
    <name evidence="3" type="ORF">Taro_043824</name>
</gene>
<feature type="region of interest" description="Disordered" evidence="2">
    <location>
        <begin position="309"/>
        <end position="363"/>
    </location>
</feature>
<feature type="compositionally biased region" description="Polar residues" evidence="2">
    <location>
        <begin position="2157"/>
        <end position="2168"/>
    </location>
</feature>
<feature type="compositionally biased region" description="Polar residues" evidence="2">
    <location>
        <begin position="1748"/>
        <end position="1767"/>
    </location>
</feature>
<feature type="non-terminal residue" evidence="3">
    <location>
        <position position="2251"/>
    </location>
</feature>
<feature type="compositionally biased region" description="Polar residues" evidence="2">
    <location>
        <begin position="708"/>
        <end position="722"/>
    </location>
</feature>
<proteinExistence type="predicted"/>
<feature type="region of interest" description="Disordered" evidence="2">
    <location>
        <begin position="633"/>
        <end position="724"/>
    </location>
</feature>
<feature type="compositionally biased region" description="Basic and acidic residues" evidence="2">
    <location>
        <begin position="1605"/>
        <end position="1659"/>
    </location>
</feature>
<feature type="region of interest" description="Disordered" evidence="2">
    <location>
        <begin position="1473"/>
        <end position="1857"/>
    </location>
</feature>
<keyword evidence="4" id="KW-1185">Reference proteome</keyword>
<feature type="compositionally biased region" description="Polar residues" evidence="2">
    <location>
        <begin position="1521"/>
        <end position="1532"/>
    </location>
</feature>
<dbReference type="EMBL" id="NMUH01004821">
    <property type="protein sequence ID" value="MQM10923.1"/>
    <property type="molecule type" value="Genomic_DNA"/>
</dbReference>
<feature type="compositionally biased region" description="Basic and acidic residues" evidence="2">
    <location>
        <begin position="1555"/>
        <end position="1567"/>
    </location>
</feature>
<feature type="compositionally biased region" description="Polar residues" evidence="2">
    <location>
        <begin position="330"/>
        <end position="343"/>
    </location>
</feature>
<evidence type="ECO:0000256" key="2">
    <source>
        <dbReference type="SAM" id="MobiDB-lite"/>
    </source>
</evidence>
<comment type="caution">
    <text evidence="3">The sequence shown here is derived from an EMBL/GenBank/DDBJ whole genome shotgun (WGS) entry which is preliminary data.</text>
</comment>
<feature type="region of interest" description="Disordered" evidence="2">
    <location>
        <begin position="966"/>
        <end position="1115"/>
    </location>
</feature>
<feature type="compositionally biased region" description="Polar residues" evidence="2">
    <location>
        <begin position="827"/>
        <end position="840"/>
    </location>
</feature>
<feature type="region of interest" description="Disordered" evidence="2">
    <location>
        <begin position="2090"/>
        <end position="2143"/>
    </location>
</feature>
<feature type="compositionally biased region" description="Polar residues" evidence="2">
    <location>
        <begin position="1817"/>
        <end position="1827"/>
    </location>
</feature>
<feature type="compositionally biased region" description="Basic and acidic residues" evidence="2">
    <location>
        <begin position="870"/>
        <end position="883"/>
    </location>
</feature>
<feature type="compositionally biased region" description="Polar residues" evidence="2">
    <location>
        <begin position="1886"/>
        <end position="1899"/>
    </location>
</feature>
<evidence type="ECO:0000313" key="3">
    <source>
        <dbReference type="EMBL" id="MQM10923.1"/>
    </source>
</evidence>
<feature type="compositionally biased region" description="Basic and acidic residues" evidence="2">
    <location>
        <begin position="2090"/>
        <end position="2100"/>
    </location>
</feature>
<feature type="compositionally biased region" description="Basic and acidic residues" evidence="2">
    <location>
        <begin position="1243"/>
        <end position="1264"/>
    </location>
</feature>
<feature type="compositionally biased region" description="Basic and acidic residues" evidence="2">
    <location>
        <begin position="894"/>
        <end position="905"/>
    </location>
</feature>
<feature type="compositionally biased region" description="Polar residues" evidence="2">
    <location>
        <begin position="411"/>
        <end position="422"/>
    </location>
</feature>
<feature type="compositionally biased region" description="Basic and acidic residues" evidence="2">
    <location>
        <begin position="1322"/>
        <end position="1377"/>
    </location>
</feature>
<feature type="compositionally biased region" description="Acidic residues" evidence="2">
    <location>
        <begin position="973"/>
        <end position="984"/>
    </location>
</feature>
<feature type="compositionally biased region" description="Polar residues" evidence="2">
    <location>
        <begin position="1016"/>
        <end position="1032"/>
    </location>
</feature>
<feature type="region of interest" description="Disordered" evidence="2">
    <location>
        <begin position="1886"/>
        <end position="1931"/>
    </location>
</feature>
<feature type="region of interest" description="Disordered" evidence="2">
    <location>
        <begin position="2157"/>
        <end position="2192"/>
    </location>
</feature>
<organism evidence="3 4">
    <name type="scientific">Colocasia esculenta</name>
    <name type="common">Wild taro</name>
    <name type="synonym">Arum esculentum</name>
    <dbReference type="NCBI Taxonomy" id="4460"/>
    <lineage>
        <taxon>Eukaryota</taxon>
        <taxon>Viridiplantae</taxon>
        <taxon>Streptophyta</taxon>
        <taxon>Embryophyta</taxon>
        <taxon>Tracheophyta</taxon>
        <taxon>Spermatophyta</taxon>
        <taxon>Magnoliopsida</taxon>
        <taxon>Liliopsida</taxon>
        <taxon>Araceae</taxon>
        <taxon>Aroideae</taxon>
        <taxon>Colocasieae</taxon>
        <taxon>Colocasia</taxon>
    </lineage>
</organism>
<evidence type="ECO:0000256" key="1">
    <source>
        <dbReference type="SAM" id="Coils"/>
    </source>
</evidence>
<feature type="compositionally biased region" description="Basic and acidic residues" evidence="2">
    <location>
        <begin position="2172"/>
        <end position="2186"/>
    </location>
</feature>
<dbReference type="Proteomes" id="UP000652761">
    <property type="component" value="Unassembled WGS sequence"/>
</dbReference>